<evidence type="ECO:0000256" key="1">
    <source>
        <dbReference type="ARBA" id="ARBA00022723"/>
    </source>
</evidence>
<proteinExistence type="predicted"/>
<protein>
    <submittedName>
        <fullName evidence="5">Threonine dehydrogenase</fullName>
    </submittedName>
</protein>
<reference evidence="5 6" key="1">
    <citation type="submission" date="2019-02" db="EMBL/GenBank/DDBJ databases">
        <title>Paracoccus subflavus sp. nov., isolated from marine sediment of the Pacific Ocean.</title>
        <authorList>
            <person name="Zhang G."/>
        </authorList>
    </citation>
    <scope>NUCLEOTIDE SEQUENCE [LARGE SCALE GENOMIC DNA]</scope>
    <source>
        <strain evidence="5 6">GY0581</strain>
    </source>
</reference>
<dbReference type="Pfam" id="PF08240">
    <property type="entry name" value="ADH_N"/>
    <property type="match status" value="1"/>
</dbReference>
<dbReference type="GO" id="GO:0016491">
    <property type="term" value="F:oxidoreductase activity"/>
    <property type="evidence" value="ECO:0007669"/>
    <property type="project" value="UniProtKB-KW"/>
</dbReference>
<evidence type="ECO:0000259" key="4">
    <source>
        <dbReference type="SMART" id="SM00829"/>
    </source>
</evidence>
<comment type="caution">
    <text evidence="5">The sequence shown here is derived from an EMBL/GenBank/DDBJ whole genome shotgun (WGS) entry which is preliminary data.</text>
</comment>
<evidence type="ECO:0000256" key="2">
    <source>
        <dbReference type="ARBA" id="ARBA00022833"/>
    </source>
</evidence>
<keyword evidence="1" id="KW-0479">Metal-binding</keyword>
<dbReference type="PANTHER" id="PTHR43401">
    <property type="entry name" value="L-THREONINE 3-DEHYDROGENASE"/>
    <property type="match status" value="1"/>
</dbReference>
<dbReference type="InterPro" id="IPR013154">
    <property type="entry name" value="ADH-like_N"/>
</dbReference>
<name>A0A4Q9FZP5_9RHOB</name>
<dbReference type="Proteomes" id="UP000293520">
    <property type="component" value="Unassembled WGS sequence"/>
</dbReference>
<dbReference type="AlphaFoldDB" id="A0A4Q9FZP5"/>
<dbReference type="Gene3D" id="3.40.50.720">
    <property type="entry name" value="NAD(P)-binding Rossmann-like Domain"/>
    <property type="match status" value="1"/>
</dbReference>
<dbReference type="SUPFAM" id="SSF50129">
    <property type="entry name" value="GroES-like"/>
    <property type="match status" value="1"/>
</dbReference>
<dbReference type="GO" id="GO:0046872">
    <property type="term" value="F:metal ion binding"/>
    <property type="evidence" value="ECO:0007669"/>
    <property type="project" value="UniProtKB-KW"/>
</dbReference>
<dbReference type="SUPFAM" id="SSF51735">
    <property type="entry name" value="NAD(P)-binding Rossmann-fold domains"/>
    <property type="match status" value="1"/>
</dbReference>
<dbReference type="PANTHER" id="PTHR43401:SF2">
    <property type="entry name" value="L-THREONINE 3-DEHYDROGENASE"/>
    <property type="match status" value="1"/>
</dbReference>
<dbReference type="SMART" id="SM00829">
    <property type="entry name" value="PKS_ER"/>
    <property type="match status" value="1"/>
</dbReference>
<keyword evidence="3" id="KW-0560">Oxidoreductase</keyword>
<gene>
    <name evidence="5" type="ORF">EYE42_09810</name>
</gene>
<accession>A0A4Q9FZP5</accession>
<dbReference type="OrthoDB" id="9809185at2"/>
<evidence type="ECO:0000313" key="6">
    <source>
        <dbReference type="Proteomes" id="UP000293520"/>
    </source>
</evidence>
<dbReference type="InterPro" id="IPR013149">
    <property type="entry name" value="ADH-like_C"/>
</dbReference>
<dbReference type="InterPro" id="IPR050129">
    <property type="entry name" value="Zn_alcohol_dh"/>
</dbReference>
<feature type="domain" description="Enoyl reductase (ER)" evidence="4">
    <location>
        <begin position="14"/>
        <end position="349"/>
    </location>
</feature>
<dbReference type="CDD" id="cd08235">
    <property type="entry name" value="iditol_2_DH_like"/>
    <property type="match status" value="1"/>
</dbReference>
<evidence type="ECO:0000313" key="5">
    <source>
        <dbReference type="EMBL" id="TBN39942.1"/>
    </source>
</evidence>
<dbReference type="InterPro" id="IPR036291">
    <property type="entry name" value="NAD(P)-bd_dom_sf"/>
</dbReference>
<organism evidence="5 6">
    <name type="scientific">Paracoccus subflavus</name>
    <dbReference type="NCBI Taxonomy" id="2528244"/>
    <lineage>
        <taxon>Bacteria</taxon>
        <taxon>Pseudomonadati</taxon>
        <taxon>Pseudomonadota</taxon>
        <taxon>Alphaproteobacteria</taxon>
        <taxon>Rhodobacterales</taxon>
        <taxon>Paracoccaceae</taxon>
        <taxon>Paracoccus</taxon>
    </lineage>
</organism>
<dbReference type="InterPro" id="IPR020843">
    <property type="entry name" value="ER"/>
</dbReference>
<dbReference type="EMBL" id="SISK01000006">
    <property type="protein sequence ID" value="TBN39942.1"/>
    <property type="molecule type" value="Genomic_DNA"/>
</dbReference>
<keyword evidence="6" id="KW-1185">Reference proteome</keyword>
<keyword evidence="2" id="KW-0862">Zinc</keyword>
<dbReference type="Gene3D" id="3.90.180.10">
    <property type="entry name" value="Medium-chain alcohol dehydrogenases, catalytic domain"/>
    <property type="match status" value="1"/>
</dbReference>
<dbReference type="Pfam" id="PF00107">
    <property type="entry name" value="ADH_zinc_N"/>
    <property type="match status" value="1"/>
</dbReference>
<evidence type="ECO:0000256" key="3">
    <source>
        <dbReference type="ARBA" id="ARBA00023002"/>
    </source>
</evidence>
<sequence>MYKGGDAVKAAVLTAPDAISLEDIAVPETNQGDVLIAVRAATICGTDIRIYRGRKTAGVRYPSVLGHEFAGEIVDTGGNPALGTGDRVALCPFVACGHCHLCKTGHENLCTQGTAIGYEIDGAFAEVIRIPARAVEAGNLRRLPDGMSFEEAALVEPLACVLNGQNKVNLSSADTVVILGTGPIGLLHVHLARLRGAAKILVSDPNPARREVALAAGADFTIDPMTEDVEARVKEATGGRGADVVICAIGIPALARQATDLAAFGGRISLFAGFSKGESAEMDVNAIHYRELMVTGAFGLSRKDYDQAFDMVASRRLDLRPMITHRFGLDDIQDALAMAEKGAAIKVAVMNG</sequence>
<dbReference type="InterPro" id="IPR011032">
    <property type="entry name" value="GroES-like_sf"/>
</dbReference>